<feature type="domain" description="Protein FecR C-terminal" evidence="3">
    <location>
        <begin position="274"/>
        <end position="338"/>
    </location>
</feature>
<dbReference type="PANTHER" id="PTHR30273:SF2">
    <property type="entry name" value="PROTEIN FECR"/>
    <property type="match status" value="1"/>
</dbReference>
<sequence>MDQAYFTHLFRLYISGKCSPEERNEFFDLLEANKEDNTMISLLDQLYSEVRLETPSATYVNNRGEIDLAVHPAAPAKVVPFYKRRSTIRVAAAASLLLLLGTGAWMLSTKRNPAPLAAGVQKGEKLELIAATTTIRTGNKERKVIVLSDSTRIVLNSGTEIRYPDQFDPQKREIFLEGEAFFEVSNAAAWPFVIHSAGGMTTTVLGTSFNIKAYPGRSQAIVSVVTGKVKISKDKKDISTLIKGQELHLTMLTGEVMQRNTISINTAGWQTGDISFSDEPLEDIMKDLQIFYGVNIKISNPGLANLLITTGFKKNTSVDSALDIICELANAKYARNQDGYVVY</sequence>
<feature type="domain" description="FecR protein" evidence="2">
    <location>
        <begin position="134"/>
        <end position="230"/>
    </location>
</feature>
<keyword evidence="1" id="KW-0812">Transmembrane</keyword>
<dbReference type="PANTHER" id="PTHR30273">
    <property type="entry name" value="PERIPLASMIC SIGNAL SENSOR AND SIGMA FACTOR ACTIVATOR FECR-RELATED"/>
    <property type="match status" value="1"/>
</dbReference>
<dbReference type="Pfam" id="PF04773">
    <property type="entry name" value="FecR"/>
    <property type="match status" value="1"/>
</dbReference>
<evidence type="ECO:0000313" key="4">
    <source>
        <dbReference type="EMBL" id="SKD09298.1"/>
    </source>
</evidence>
<dbReference type="STRING" id="393003.SAMN05660461_5182"/>
<dbReference type="RefSeq" id="WP_079472438.1">
    <property type="nucleotide sequence ID" value="NZ_FUZZ01000004.1"/>
</dbReference>
<reference evidence="5" key="1">
    <citation type="submission" date="2017-02" db="EMBL/GenBank/DDBJ databases">
        <authorList>
            <person name="Varghese N."/>
            <person name="Submissions S."/>
        </authorList>
    </citation>
    <scope>NUCLEOTIDE SEQUENCE [LARGE SCALE GENOMIC DNA]</scope>
    <source>
        <strain evidence="5">DSM 18108</strain>
    </source>
</reference>
<dbReference type="AlphaFoldDB" id="A0A1T5PA87"/>
<dbReference type="PIRSF" id="PIRSF018266">
    <property type="entry name" value="FecR"/>
    <property type="match status" value="1"/>
</dbReference>
<feature type="transmembrane region" description="Helical" evidence="1">
    <location>
        <begin position="87"/>
        <end position="107"/>
    </location>
</feature>
<keyword evidence="5" id="KW-1185">Reference proteome</keyword>
<evidence type="ECO:0000256" key="1">
    <source>
        <dbReference type="SAM" id="Phobius"/>
    </source>
</evidence>
<dbReference type="GO" id="GO:0016989">
    <property type="term" value="F:sigma factor antagonist activity"/>
    <property type="evidence" value="ECO:0007669"/>
    <property type="project" value="TreeGrafter"/>
</dbReference>
<dbReference type="Gene3D" id="3.55.50.30">
    <property type="match status" value="1"/>
</dbReference>
<dbReference type="Gene3D" id="2.60.120.1440">
    <property type="match status" value="1"/>
</dbReference>
<protein>
    <submittedName>
        <fullName evidence="4">FecR family protein</fullName>
    </submittedName>
</protein>
<organism evidence="4 5">
    <name type="scientific">Chitinophaga ginsengisegetis</name>
    <dbReference type="NCBI Taxonomy" id="393003"/>
    <lineage>
        <taxon>Bacteria</taxon>
        <taxon>Pseudomonadati</taxon>
        <taxon>Bacteroidota</taxon>
        <taxon>Chitinophagia</taxon>
        <taxon>Chitinophagales</taxon>
        <taxon>Chitinophagaceae</taxon>
        <taxon>Chitinophaga</taxon>
    </lineage>
</organism>
<gene>
    <name evidence="4" type="ORF">SAMN05660461_5182</name>
</gene>
<dbReference type="InterPro" id="IPR012373">
    <property type="entry name" value="Ferrdict_sens_TM"/>
</dbReference>
<name>A0A1T5PA87_9BACT</name>
<dbReference type="InterPro" id="IPR006860">
    <property type="entry name" value="FecR"/>
</dbReference>
<accession>A0A1T5PA87</accession>
<proteinExistence type="predicted"/>
<dbReference type="Pfam" id="PF16344">
    <property type="entry name" value="FecR_C"/>
    <property type="match status" value="1"/>
</dbReference>
<evidence type="ECO:0000259" key="2">
    <source>
        <dbReference type="Pfam" id="PF04773"/>
    </source>
</evidence>
<evidence type="ECO:0000313" key="5">
    <source>
        <dbReference type="Proteomes" id="UP000190166"/>
    </source>
</evidence>
<keyword evidence="1" id="KW-1133">Transmembrane helix</keyword>
<evidence type="ECO:0000259" key="3">
    <source>
        <dbReference type="Pfam" id="PF16344"/>
    </source>
</evidence>
<keyword evidence="1" id="KW-0472">Membrane</keyword>
<dbReference type="InterPro" id="IPR032508">
    <property type="entry name" value="FecR_C"/>
</dbReference>
<dbReference type="Proteomes" id="UP000190166">
    <property type="component" value="Unassembled WGS sequence"/>
</dbReference>
<dbReference type="EMBL" id="FUZZ01000004">
    <property type="protein sequence ID" value="SKD09298.1"/>
    <property type="molecule type" value="Genomic_DNA"/>
</dbReference>